<evidence type="ECO:0000256" key="1">
    <source>
        <dbReference type="ARBA" id="ARBA00011077"/>
    </source>
</evidence>
<dbReference type="Proteomes" id="UP000693941">
    <property type="component" value="Chromosome"/>
</dbReference>
<comment type="similarity">
    <text evidence="1 2">Belongs to the UPF0148 family.</text>
</comment>
<dbReference type="RefSeq" id="WP_218258520.1">
    <property type="nucleotide sequence ID" value="NZ_CP077713.1"/>
</dbReference>
<name>A0A8F5BX68_9CREN</name>
<dbReference type="NCBIfam" id="NF001644">
    <property type="entry name" value="PRK00420.1-1"/>
    <property type="match status" value="1"/>
</dbReference>
<evidence type="ECO:0000313" key="4">
    <source>
        <dbReference type="EMBL" id="QXJ36097.1"/>
    </source>
</evidence>
<organism evidence="3 5">
    <name type="scientific">Saccharolobus shibatae</name>
    <dbReference type="NCBI Taxonomy" id="2286"/>
    <lineage>
        <taxon>Archaea</taxon>
        <taxon>Thermoproteota</taxon>
        <taxon>Thermoprotei</taxon>
        <taxon>Sulfolobales</taxon>
        <taxon>Sulfolobaceae</taxon>
        <taxon>Saccharolobus</taxon>
    </lineage>
</organism>
<dbReference type="InterPro" id="IPR022954">
    <property type="entry name" value="UPF0148"/>
</dbReference>
<keyword evidence="6" id="KW-1185">Reference proteome</keyword>
<reference evidence="3 6" key="1">
    <citation type="journal article" date="2021" name="Environ. Microbiol.">
        <title>New insights into the diversity and evolution of the archaeal mobilome from three complete genomes of Saccharolobus shibatae.</title>
        <authorList>
            <person name="Medvedeva S."/>
            <person name="Brandt D."/>
            <person name="Cvirkaite-Krupovic V."/>
            <person name="Liu Y."/>
            <person name="Severinov K."/>
            <person name="Ishino S."/>
            <person name="Ishino Y."/>
            <person name="Prangishvili D."/>
            <person name="Kalinowski J."/>
            <person name="Krupovic M."/>
        </authorList>
    </citation>
    <scope>NUCLEOTIDE SEQUENCE</scope>
    <source>
        <strain evidence="3">BEU9</strain>
        <strain evidence="4 6">S38A</strain>
    </source>
</reference>
<evidence type="ECO:0000313" key="5">
    <source>
        <dbReference type="Proteomes" id="UP000693941"/>
    </source>
</evidence>
<dbReference type="Pfam" id="PF06677">
    <property type="entry name" value="Auto_anti-p27"/>
    <property type="match status" value="1"/>
</dbReference>
<dbReference type="GeneID" id="65564097"/>
<dbReference type="NCBIfam" id="NF001647">
    <property type="entry name" value="PRK00420.1-4"/>
    <property type="match status" value="1"/>
</dbReference>
<dbReference type="AlphaFoldDB" id="A0A8F5BX68"/>
<accession>A0A8F5BX68</accession>
<dbReference type="InterPro" id="IPR009563">
    <property type="entry name" value="SSSCA1"/>
</dbReference>
<evidence type="ECO:0000313" key="3">
    <source>
        <dbReference type="EMBL" id="QXJ32966.1"/>
    </source>
</evidence>
<dbReference type="Proteomes" id="UP000694036">
    <property type="component" value="Chromosome"/>
</dbReference>
<protein>
    <recommendedName>
        <fullName evidence="2">UPF0148 protein J5U21_02625</fullName>
    </recommendedName>
</protein>
<dbReference type="HAMAP" id="MF_00343">
    <property type="entry name" value="UPF0148"/>
    <property type="match status" value="1"/>
</dbReference>
<evidence type="ECO:0000256" key="2">
    <source>
        <dbReference type="HAMAP-Rule" id="MF_00343"/>
    </source>
</evidence>
<evidence type="ECO:0000313" key="6">
    <source>
        <dbReference type="Proteomes" id="UP000694036"/>
    </source>
</evidence>
<dbReference type="EMBL" id="CP077713">
    <property type="protein sequence ID" value="QXJ36097.1"/>
    <property type="molecule type" value="Genomic_DNA"/>
</dbReference>
<dbReference type="EMBL" id="CP077715">
    <property type="protein sequence ID" value="QXJ32966.1"/>
    <property type="molecule type" value="Genomic_DNA"/>
</dbReference>
<gene>
    <name evidence="3" type="ORF">J5U21_02625</name>
    <name evidence="4" type="ORF">J5U22_02652</name>
</gene>
<sequence>MTNESEVGVKKAAELLRQGATMLEEACPICKMPLFKLKNGDVVCPVHGKVYIVKSDDEEKIVKRNLQLDEIESILIDGLYLSAKKMKEDPLDSDRIIQIIRYLDALERLRKIKINSSE</sequence>
<proteinExistence type="inferred from homology"/>